<evidence type="ECO:0000313" key="1">
    <source>
        <dbReference type="EMBL" id="GGE63264.1"/>
    </source>
</evidence>
<gene>
    <name evidence="2" type="ORF">EV200_105351</name>
    <name evidence="1" type="ORF">GCM10011413_32090</name>
</gene>
<reference evidence="2 3" key="3">
    <citation type="submission" date="2019-03" db="EMBL/GenBank/DDBJ databases">
        <title>Genomic Encyclopedia of Type Strains, Phase IV (KMG-IV): sequencing the most valuable type-strain genomes for metagenomic binning, comparative biology and taxonomic classification.</title>
        <authorList>
            <person name="Goeker M."/>
        </authorList>
    </citation>
    <scope>NUCLEOTIDE SEQUENCE [LARGE SCALE GENOMIC DNA]</scope>
    <source>
        <strain evidence="2 3">DSM 103236</strain>
    </source>
</reference>
<name>A0A4R2H9U1_9SPHI</name>
<sequence>MALAYINLSSKQYINFMCRTDFERSIFHNTYREFQKRSKPYAQDKRSHTFSQMLKENAKAYSLHQKLESSVMDTLISLKNKMPELIDSQGQSILFDWVELHILSSDLLNKAAHVLEITYTSPKMILHKTTNDYLILSYHSKENFNELFMVKLTDDLVINYDKNLKLA</sequence>
<evidence type="ECO:0000313" key="2">
    <source>
        <dbReference type="EMBL" id="TCO23877.1"/>
    </source>
</evidence>
<dbReference type="EMBL" id="SLWO01000005">
    <property type="protein sequence ID" value="TCO23877.1"/>
    <property type="molecule type" value="Genomic_DNA"/>
</dbReference>
<reference evidence="1" key="4">
    <citation type="submission" date="2024-05" db="EMBL/GenBank/DDBJ databases">
        <authorList>
            <person name="Sun Q."/>
            <person name="Zhou Y."/>
        </authorList>
    </citation>
    <scope>NUCLEOTIDE SEQUENCE</scope>
    <source>
        <strain evidence="1">CGMCC 1.15644</strain>
    </source>
</reference>
<dbReference type="OrthoDB" id="793934at2"/>
<reference evidence="4" key="2">
    <citation type="journal article" date="2019" name="Int. J. Syst. Evol. Microbiol.">
        <title>The Global Catalogue of Microorganisms (GCM) 10K type strain sequencing project: providing services to taxonomists for standard genome sequencing and annotation.</title>
        <authorList>
            <consortium name="The Broad Institute Genomics Platform"/>
            <consortium name="The Broad Institute Genome Sequencing Center for Infectious Disease"/>
            <person name="Wu L."/>
            <person name="Ma J."/>
        </authorList>
    </citation>
    <scope>NUCLEOTIDE SEQUENCE [LARGE SCALE GENOMIC DNA]</scope>
    <source>
        <strain evidence="4">CGMCC 1.15644</strain>
    </source>
</reference>
<evidence type="ECO:0000313" key="4">
    <source>
        <dbReference type="Proteomes" id="UP000622648"/>
    </source>
</evidence>
<dbReference type="RefSeq" id="WP_132533946.1">
    <property type="nucleotide sequence ID" value="NZ_BMJO01000005.1"/>
</dbReference>
<evidence type="ECO:0000313" key="3">
    <source>
        <dbReference type="Proteomes" id="UP000295684"/>
    </source>
</evidence>
<dbReference type="Proteomes" id="UP000622648">
    <property type="component" value="Unassembled WGS sequence"/>
</dbReference>
<protein>
    <submittedName>
        <fullName evidence="2">Uncharacterized protein</fullName>
    </submittedName>
</protein>
<comment type="caution">
    <text evidence="2">The sequence shown here is derived from an EMBL/GenBank/DDBJ whole genome shotgun (WGS) entry which is preliminary data.</text>
</comment>
<dbReference type="EMBL" id="BMJO01000005">
    <property type="protein sequence ID" value="GGE63264.1"/>
    <property type="molecule type" value="Genomic_DNA"/>
</dbReference>
<dbReference type="AlphaFoldDB" id="A0A4R2H9U1"/>
<dbReference type="Proteomes" id="UP000295684">
    <property type="component" value="Unassembled WGS sequence"/>
</dbReference>
<reference evidence="1" key="1">
    <citation type="journal article" date="2014" name="Int. J. Syst. Evol. Microbiol.">
        <title>Complete genome of a new Firmicutes species belonging to the dominant human colonic microbiota ('Ruminococcus bicirculans') reveals two chromosomes and a selective capacity to utilize plant glucans.</title>
        <authorList>
            <consortium name="NISC Comparative Sequencing Program"/>
            <person name="Wegmann U."/>
            <person name="Louis P."/>
            <person name="Goesmann A."/>
            <person name="Henrissat B."/>
            <person name="Duncan S.H."/>
            <person name="Flint H.J."/>
        </authorList>
    </citation>
    <scope>NUCLEOTIDE SEQUENCE</scope>
    <source>
        <strain evidence="1">CGMCC 1.15644</strain>
    </source>
</reference>
<organism evidence="2 3">
    <name type="scientific">Pedobacter psychrotolerans</name>
    <dbReference type="NCBI Taxonomy" id="1843235"/>
    <lineage>
        <taxon>Bacteria</taxon>
        <taxon>Pseudomonadati</taxon>
        <taxon>Bacteroidota</taxon>
        <taxon>Sphingobacteriia</taxon>
        <taxon>Sphingobacteriales</taxon>
        <taxon>Sphingobacteriaceae</taxon>
        <taxon>Pedobacter</taxon>
    </lineage>
</organism>
<keyword evidence="4" id="KW-1185">Reference proteome</keyword>
<proteinExistence type="predicted"/>
<accession>A0A4R2H9U1</accession>